<accession>A4A4I7</accession>
<dbReference type="OrthoDB" id="9830583at2"/>
<dbReference type="HOGENOM" id="CLU_1945647_0_0_6"/>
<keyword evidence="2" id="KW-1185">Reference proteome</keyword>
<evidence type="ECO:0000313" key="1">
    <source>
        <dbReference type="EMBL" id="EAQ98708.2"/>
    </source>
</evidence>
<dbReference type="AlphaFoldDB" id="A4A4I7"/>
<dbReference type="RefSeq" id="WP_023660239.1">
    <property type="nucleotide sequence ID" value="NZ_CM002299.1"/>
</dbReference>
<sequence length="129" mass="14691">MSAASQACLKGGDEVQQLLIARANYVEAHNQYRCRLKLAAYRVCDELQITPHFTELAKVMSVDQQQYNALAIMYWLHDYLNAQLAANESVRLASVVESLIRYLTDVVPPDQQGEFMQILIRLNSIDDDE</sequence>
<protein>
    <submittedName>
        <fullName evidence="1">Uncharacterized protein</fullName>
    </submittedName>
</protein>
<comment type="caution">
    <text evidence="1">The sequence shown here is derived from an EMBL/GenBank/DDBJ whole genome shotgun (WGS) entry which is preliminary data.</text>
</comment>
<evidence type="ECO:0000313" key="2">
    <source>
        <dbReference type="Proteomes" id="UP000019205"/>
    </source>
</evidence>
<reference evidence="1 2" key="1">
    <citation type="journal article" date="2007" name="Proc. Natl. Acad. Sci. U.S.A.">
        <title>Characterization of a marine gammaproteobacterium capable of aerobic anoxygenic photosynthesis.</title>
        <authorList>
            <person name="Fuchs B.M."/>
            <person name="Spring S."/>
            <person name="Teeling H."/>
            <person name="Quast C."/>
            <person name="Wulf J."/>
            <person name="Schattenhofer M."/>
            <person name="Yan S."/>
            <person name="Ferriera S."/>
            <person name="Johnson J."/>
            <person name="Glockner F.O."/>
            <person name="Amann R."/>
        </authorList>
    </citation>
    <scope>NUCLEOTIDE SEQUENCE [LARGE SCALE GENOMIC DNA]</scope>
    <source>
        <strain evidence="1">KT71</strain>
    </source>
</reference>
<proteinExistence type="predicted"/>
<dbReference type="eggNOG" id="ENOG5033UK8">
    <property type="taxonomic scope" value="Bacteria"/>
</dbReference>
<name>A4A4I7_9GAMM</name>
<organism evidence="1 2">
    <name type="scientific">Congregibacter litoralis KT71</name>
    <dbReference type="NCBI Taxonomy" id="314285"/>
    <lineage>
        <taxon>Bacteria</taxon>
        <taxon>Pseudomonadati</taxon>
        <taxon>Pseudomonadota</taxon>
        <taxon>Gammaproteobacteria</taxon>
        <taxon>Cellvibrionales</taxon>
        <taxon>Halieaceae</taxon>
        <taxon>Congregibacter</taxon>
    </lineage>
</organism>
<reference evidence="1 2" key="2">
    <citation type="journal article" date="2009" name="PLoS ONE">
        <title>The photosynthetic apparatus and its regulation in the aerobic gammaproteobacterium Congregibacter litoralis gen. nov., sp. nov.</title>
        <authorList>
            <person name="Spring S."/>
            <person name="Lunsdorf H."/>
            <person name="Fuchs B.M."/>
            <person name="Tindall B.J."/>
        </authorList>
    </citation>
    <scope>NUCLEOTIDE SEQUENCE [LARGE SCALE GENOMIC DNA]</scope>
    <source>
        <strain evidence="1">KT71</strain>
    </source>
</reference>
<gene>
    <name evidence="1" type="ORF">KT71_08782</name>
</gene>
<dbReference type="EMBL" id="AAOA02000003">
    <property type="protein sequence ID" value="EAQ98708.2"/>
    <property type="molecule type" value="Genomic_DNA"/>
</dbReference>
<dbReference type="Proteomes" id="UP000019205">
    <property type="component" value="Chromosome"/>
</dbReference>